<evidence type="ECO:0000256" key="2">
    <source>
        <dbReference type="ARBA" id="ARBA00022484"/>
    </source>
</evidence>
<organism evidence="18">
    <name type="scientific">Luffa aphid-borne yellows virus</name>
    <dbReference type="NCBI Taxonomy" id="1462682"/>
    <lineage>
        <taxon>Viruses</taxon>
        <taxon>Riboviria</taxon>
        <taxon>Orthornavirae</taxon>
        <taxon>Pisuviricota</taxon>
        <taxon>Pisoniviricetes</taxon>
        <taxon>Sobelivirales</taxon>
        <taxon>Solemoviridae</taxon>
        <taxon>Polerovirus</taxon>
        <taxon>Polerovirus LABYV</taxon>
    </lineage>
</organism>
<dbReference type="GO" id="GO:0006508">
    <property type="term" value="P:proteolysis"/>
    <property type="evidence" value="ECO:0007669"/>
    <property type="project" value="UniProtKB-KW"/>
</dbReference>
<evidence type="ECO:0000256" key="8">
    <source>
        <dbReference type="ARBA" id="ARBA00022758"/>
    </source>
</evidence>
<comment type="subcellular location">
    <subcellularLocation>
        <location evidence="1">Membrane</location>
        <topology evidence="1">Multi-pass membrane protein</topology>
    </subcellularLocation>
</comment>
<dbReference type="GO" id="GO:0039694">
    <property type="term" value="P:viral RNA genome replication"/>
    <property type="evidence" value="ECO:0007669"/>
    <property type="project" value="InterPro"/>
</dbReference>
<dbReference type="GO" id="GO:0004252">
    <property type="term" value="F:serine-type endopeptidase activity"/>
    <property type="evidence" value="ECO:0007669"/>
    <property type="project" value="InterPro"/>
</dbReference>
<feature type="compositionally biased region" description="Polar residues" evidence="15">
    <location>
        <begin position="564"/>
        <end position="573"/>
    </location>
</feature>
<keyword evidence="4" id="KW-0808">Transferase</keyword>
<feature type="region of interest" description="Disordered" evidence="15">
    <location>
        <begin position="536"/>
        <end position="573"/>
    </location>
</feature>
<dbReference type="InterPro" id="IPR000382">
    <property type="entry name" value="Peptidase_S39B_luteovirus"/>
</dbReference>
<evidence type="ECO:0000313" key="18">
    <source>
        <dbReference type="EMBL" id="AKS48297.1"/>
    </source>
</evidence>
<dbReference type="SUPFAM" id="SSF50494">
    <property type="entry name" value="Trypsin-like serine proteases"/>
    <property type="match status" value="1"/>
</dbReference>
<dbReference type="GO" id="GO:0003723">
    <property type="term" value="F:RNA binding"/>
    <property type="evidence" value="ECO:0007669"/>
    <property type="project" value="InterPro"/>
</dbReference>
<evidence type="ECO:0000256" key="14">
    <source>
        <dbReference type="ARBA" id="ARBA00048744"/>
    </source>
</evidence>
<keyword evidence="3" id="KW-0645">Protease</keyword>
<dbReference type="GO" id="GO:0016020">
    <property type="term" value="C:membrane"/>
    <property type="evidence" value="ECO:0007669"/>
    <property type="project" value="UniProtKB-SubCell"/>
</dbReference>
<keyword evidence="9" id="KW-0378">Hydrolase</keyword>
<comment type="catalytic activity">
    <reaction evidence="14">
        <text>RNA(n) + a ribonucleoside 5'-triphosphate = RNA(n+1) + diphosphate</text>
        <dbReference type="Rhea" id="RHEA:21248"/>
        <dbReference type="Rhea" id="RHEA-COMP:14527"/>
        <dbReference type="Rhea" id="RHEA-COMP:17342"/>
        <dbReference type="ChEBI" id="CHEBI:33019"/>
        <dbReference type="ChEBI" id="CHEBI:61557"/>
        <dbReference type="ChEBI" id="CHEBI:140395"/>
        <dbReference type="EC" id="2.7.7.48"/>
    </reaction>
</comment>
<keyword evidence="5" id="KW-0812">Transmembrane</keyword>
<dbReference type="InterPro" id="IPR043502">
    <property type="entry name" value="DNA/RNA_pol_sf"/>
</dbReference>
<evidence type="ECO:0000256" key="6">
    <source>
        <dbReference type="ARBA" id="ARBA00022695"/>
    </source>
</evidence>
<dbReference type="GO" id="GO:0006351">
    <property type="term" value="P:DNA-templated transcription"/>
    <property type="evidence" value="ECO:0007669"/>
    <property type="project" value="InterPro"/>
</dbReference>
<dbReference type="GO" id="GO:0000166">
    <property type="term" value="F:nucleotide binding"/>
    <property type="evidence" value="ECO:0007669"/>
    <property type="project" value="UniProtKB-KW"/>
</dbReference>
<evidence type="ECO:0000256" key="5">
    <source>
        <dbReference type="ARBA" id="ARBA00022692"/>
    </source>
</evidence>
<dbReference type="Gene3D" id="2.40.10.10">
    <property type="entry name" value="Trypsin-like serine proteases"/>
    <property type="match status" value="2"/>
</dbReference>
<evidence type="ECO:0000259" key="16">
    <source>
        <dbReference type="PROSITE" id="PS50507"/>
    </source>
</evidence>
<evidence type="ECO:0000256" key="1">
    <source>
        <dbReference type="ARBA" id="ARBA00004141"/>
    </source>
</evidence>
<dbReference type="InterPro" id="IPR009003">
    <property type="entry name" value="Peptidase_S1_PA"/>
</dbReference>
<evidence type="ECO:0000256" key="11">
    <source>
        <dbReference type="ARBA" id="ARBA00022953"/>
    </source>
</evidence>
<dbReference type="GO" id="GO:0003968">
    <property type="term" value="F:RNA-directed RNA polymerase activity"/>
    <property type="evidence" value="ECO:0007669"/>
    <property type="project" value="UniProtKB-KW"/>
</dbReference>
<dbReference type="Pfam" id="PF02122">
    <property type="entry name" value="Peptidase_S39"/>
    <property type="match status" value="1"/>
</dbReference>
<keyword evidence="10" id="KW-0720">Serine protease</keyword>
<dbReference type="InterPro" id="IPR007094">
    <property type="entry name" value="RNA-dir_pol_PSvirus"/>
</dbReference>
<keyword evidence="2" id="KW-0696">RNA-directed RNA polymerase</keyword>
<keyword evidence="7" id="KW-0547">Nucleotide-binding</keyword>
<keyword evidence="13" id="KW-0472">Membrane</keyword>
<feature type="domain" description="RdRp catalytic" evidence="16">
    <location>
        <begin position="876"/>
        <end position="991"/>
    </location>
</feature>
<dbReference type="InterPro" id="IPR001795">
    <property type="entry name" value="RNA-dir_pol_luteovirus"/>
</dbReference>
<evidence type="ECO:0000256" key="10">
    <source>
        <dbReference type="ARBA" id="ARBA00022825"/>
    </source>
</evidence>
<evidence type="ECO:0000256" key="12">
    <source>
        <dbReference type="ARBA" id="ARBA00022989"/>
    </source>
</evidence>
<dbReference type="SUPFAM" id="SSF56672">
    <property type="entry name" value="DNA/RNA polymerases"/>
    <property type="match status" value="1"/>
</dbReference>
<evidence type="ECO:0000256" key="4">
    <source>
        <dbReference type="ARBA" id="ARBA00022679"/>
    </source>
</evidence>
<evidence type="ECO:0000259" key="17">
    <source>
        <dbReference type="PROSITE" id="PS51868"/>
    </source>
</evidence>
<dbReference type="GO" id="GO:0075523">
    <property type="term" value="P:viral translational frameshifting"/>
    <property type="evidence" value="ECO:0007669"/>
    <property type="project" value="UniProtKB-KW"/>
</dbReference>
<keyword evidence="8" id="KW-0688">Ribosomal frameshifting</keyword>
<protein>
    <submittedName>
        <fullName evidence="18">p1-P2</fullName>
    </submittedName>
</protein>
<keyword evidence="12" id="KW-1133">Transmembrane helix</keyword>
<feature type="domain" description="Peptidase S39" evidence="17">
    <location>
        <begin position="210"/>
        <end position="401"/>
    </location>
</feature>
<evidence type="ECO:0000256" key="13">
    <source>
        <dbReference type="ARBA" id="ARBA00023136"/>
    </source>
</evidence>
<evidence type="ECO:0000256" key="7">
    <source>
        <dbReference type="ARBA" id="ARBA00022741"/>
    </source>
</evidence>
<evidence type="ECO:0000256" key="9">
    <source>
        <dbReference type="ARBA" id="ARBA00022801"/>
    </source>
</evidence>
<feature type="compositionally biased region" description="Basic and acidic residues" evidence="15">
    <location>
        <begin position="542"/>
        <end position="558"/>
    </location>
</feature>
<keyword evidence="11" id="KW-0693">Viral RNA replication</keyword>
<dbReference type="InterPro" id="IPR043504">
    <property type="entry name" value="Peptidase_S1_PA_chymotrypsin"/>
</dbReference>
<keyword evidence="6" id="KW-0548">Nucleotidyltransferase</keyword>
<proteinExistence type="predicted"/>
<accession>A0A0K0YBD7</accession>
<dbReference type="PROSITE" id="PS51868">
    <property type="entry name" value="PEPTIDASE_S39"/>
    <property type="match status" value="1"/>
</dbReference>
<evidence type="ECO:0000256" key="15">
    <source>
        <dbReference type="SAM" id="MobiDB-lite"/>
    </source>
</evidence>
<dbReference type="Pfam" id="PF02123">
    <property type="entry name" value="RdRP_4"/>
    <property type="match status" value="1"/>
</dbReference>
<evidence type="ECO:0000256" key="3">
    <source>
        <dbReference type="ARBA" id="ARBA00022670"/>
    </source>
</evidence>
<name>A0A0K0YBD7_9VIRU</name>
<dbReference type="EMBL" id="KR476808">
    <property type="protein sequence ID" value="AKS48297.1"/>
    <property type="molecule type" value="Genomic_RNA"/>
</dbReference>
<reference evidence="18" key="1">
    <citation type="journal article" date="2015" name="Arch. Virol.">
        <title>First full-length genome sequence of the polerovirus luffa aphid-borne yellows virus (LABYV) reveals the presence of at least two consensus sequences in an isolate from Thailand.</title>
        <authorList>
            <person name="Knierim D."/>
            <person name="Maiss E."/>
            <person name="Kenyon L."/>
            <person name="Winter S."/>
            <person name="Menzel W."/>
        </authorList>
    </citation>
    <scope>NUCLEOTIDE SEQUENCE</scope>
    <source>
        <strain evidence="18">TH24-B</strain>
    </source>
</reference>
<dbReference type="PRINTS" id="PR00914">
    <property type="entry name" value="LVIRUSRNAPOL"/>
</dbReference>
<dbReference type="PROSITE" id="PS50507">
    <property type="entry name" value="RDRP_SSRNA_POS"/>
    <property type="match status" value="1"/>
</dbReference>
<sequence>MTSAQLILFVLFCAFSPLFSEGLTIPLDTTFLEGYGRRSWPFVREQGTCPQPPIGMTEVYASICQCPEPPSLNEMTYADLLHGLYVKMHSDVSSFSPIEANSFREWSHSLREMLANASKDTGRALLHLWAYTIWRAFSWLWFLLRNHFLDSCIVVLLYVLTRLMVQGLHKLFGNLPVYLWSTIGILTWRIMRSSFKIVKSKSSYVKEKAVEGFLSFKVPQKPPKSSVLLVQYSDGSLAGYASCILLHTGECALLTAEHVATLPGVKVVSTKTGNKIPISEFNCILSSKKSDIYLGMGPHAWTSLLGCKAANYLTVHQLSKGKFSLYTFDGQWQSTNGELVGRDGLFASHLSNTTKGHSGAPLFVGKTIVGIHIGGSAENNYNLMTAIPAVEGLTTPQYAFETTAPQGRLFDDTDAIALGKILQVAHQKLKDYKPLSGKAWADMAEEDEDEFYNSNDFLRESQPLVPSAPEVPVHTCKCVCGEHVTWGCLNEHSYPFPCCQCHKAKGIVAESGNRLGRSQPPKQGSTCFRNAMRRKRNRKAGCRGDGREDQHSLNREGGDPTVNHEIQSSFSGKTTAPAEEAKNFRGYFQNLFCWEVCTSPSEVAGFERCGNLPRFYHPKQKGRSPWGEALCLQHPKLEEETRGFGWPLFGAEAELRSLRLQTARWLARAESSKIPSSAERERVIKKTVEAYASCRTNRPAATKDNVLSWPAFLEDFKQAVFSLELDAGVGVPYIAYGIPSHRGWVEDPALLPVLTRLVFDRLQKMSEASFEQLTAEQLVQQGLCDPIRVFVKGEPHKQSKLDEGRYRLIMSVSLVDQLVARVLFQNQNKREICLWRAIPSKPGFGLSTDGQTSEFLELLADQMSTTPEVVVARWREFLVPTDCSGFDWSVAAWMLEDEMEVRNRLTLENNDLTRRLRACWLKCLSTSVLCLSDGSLYAQRVPGVQKSGSYNTSSSNSRIRVMAAYHCGATWAMAMGDDALESVDTNLEVYKDLGFKVEVSGELEFCSHIFVRPDLALPVNRAKMLYKLIHGYNPGVGSVEVISNYLDACFSVLNELRHDPHFVSLLKMWLVDPVLPQKDLRE</sequence>